<reference evidence="1 2" key="1">
    <citation type="journal article" date="2015" name="Nature">
        <title>rRNA introns, odd ribosomes, and small enigmatic genomes across a large radiation of phyla.</title>
        <authorList>
            <person name="Brown C.T."/>
            <person name="Hug L.A."/>
            <person name="Thomas B.C."/>
            <person name="Sharon I."/>
            <person name="Castelle C.J."/>
            <person name="Singh A."/>
            <person name="Wilkins M.J."/>
            <person name="Williams K.H."/>
            <person name="Banfield J.F."/>
        </authorList>
    </citation>
    <scope>NUCLEOTIDE SEQUENCE [LARGE SCALE GENOMIC DNA]</scope>
</reference>
<dbReference type="Proteomes" id="UP000033947">
    <property type="component" value="Unassembled WGS sequence"/>
</dbReference>
<proteinExistence type="predicted"/>
<organism evidence="1 2">
    <name type="scientific">candidate division WWE3 bacterium GW2011_GWC2_41_23</name>
    <dbReference type="NCBI Taxonomy" id="1619123"/>
    <lineage>
        <taxon>Bacteria</taxon>
        <taxon>Katanobacteria</taxon>
    </lineage>
</organism>
<gene>
    <name evidence="1" type="ORF">UU55_C0002G0122</name>
</gene>
<dbReference type="AlphaFoldDB" id="A0A0G0VV12"/>
<evidence type="ECO:0000313" key="1">
    <source>
        <dbReference type="EMBL" id="KKS03517.1"/>
    </source>
</evidence>
<evidence type="ECO:0000313" key="2">
    <source>
        <dbReference type="Proteomes" id="UP000033947"/>
    </source>
</evidence>
<sequence length="163" mass="18364">MVNKNVHDQILEDAVDIAASEGRAPEASDFMTASVINQKRMSAEERRLLQIDLQAAELGTSSEGFYSESSFDEESFYEEEPDLYGETCPVCGFDKNYCNCPDDEEPPVKSFSISTGCPNNPNWYEYDPRVLESEVEETKKRFIQSHEEQCGCGAEVVVSVDEY</sequence>
<accession>A0A0G0VV12</accession>
<comment type="caution">
    <text evidence="1">The sequence shown here is derived from an EMBL/GenBank/DDBJ whole genome shotgun (WGS) entry which is preliminary data.</text>
</comment>
<protein>
    <submittedName>
        <fullName evidence="1">Uncharacterized protein</fullName>
    </submittedName>
</protein>
<dbReference type="EMBL" id="LCBB01000002">
    <property type="protein sequence ID" value="KKS03517.1"/>
    <property type="molecule type" value="Genomic_DNA"/>
</dbReference>
<name>A0A0G0VV12_UNCKA</name>